<name>A0A183FK29_HELPZ</name>
<dbReference type="EMBL" id="UZAH01025894">
    <property type="protein sequence ID" value="VDO72338.1"/>
    <property type="molecule type" value="Genomic_DNA"/>
</dbReference>
<reference evidence="3" key="2">
    <citation type="submission" date="2019-09" db="UniProtKB">
        <authorList>
            <consortium name="WormBaseParasite"/>
        </authorList>
    </citation>
    <scope>IDENTIFICATION</scope>
</reference>
<accession>A0A3P8B770</accession>
<proteinExistence type="predicted"/>
<evidence type="ECO:0000313" key="2">
    <source>
        <dbReference type="Proteomes" id="UP000050761"/>
    </source>
</evidence>
<dbReference type="AlphaFoldDB" id="A0A183FK29"/>
<organism evidence="2 3">
    <name type="scientific">Heligmosomoides polygyrus</name>
    <name type="common">Parasitic roundworm</name>
    <dbReference type="NCBI Taxonomy" id="6339"/>
    <lineage>
        <taxon>Eukaryota</taxon>
        <taxon>Metazoa</taxon>
        <taxon>Ecdysozoa</taxon>
        <taxon>Nematoda</taxon>
        <taxon>Chromadorea</taxon>
        <taxon>Rhabditida</taxon>
        <taxon>Rhabditina</taxon>
        <taxon>Rhabditomorpha</taxon>
        <taxon>Strongyloidea</taxon>
        <taxon>Heligmosomidae</taxon>
        <taxon>Heligmosomoides</taxon>
    </lineage>
</organism>
<accession>A0A183FK29</accession>
<reference evidence="1 2" key="1">
    <citation type="submission" date="2018-11" db="EMBL/GenBank/DDBJ databases">
        <authorList>
            <consortium name="Pathogen Informatics"/>
        </authorList>
    </citation>
    <scope>NUCLEOTIDE SEQUENCE [LARGE SCALE GENOMIC DNA]</scope>
</reference>
<dbReference type="Proteomes" id="UP000050761">
    <property type="component" value="Unassembled WGS sequence"/>
</dbReference>
<gene>
    <name evidence="1" type="ORF">HPBE_LOCUS7451</name>
</gene>
<dbReference type="WBParaSite" id="HPBE_0000745001-mRNA-1">
    <property type="protein sequence ID" value="HPBE_0000745001-mRNA-1"/>
    <property type="gene ID" value="HPBE_0000745001"/>
</dbReference>
<protein>
    <submittedName>
        <fullName evidence="3">DNA_pol3_delta domain-containing protein</fullName>
    </submittedName>
</protein>
<sequence>MTFFVFLEEDPWEPSGKLQERMMETLLAPVRAARWSRGRQVIQIEGRLAVFEMACVGGVRRHPAHVLGQC</sequence>
<evidence type="ECO:0000313" key="3">
    <source>
        <dbReference type="WBParaSite" id="HPBE_0000745001-mRNA-1"/>
    </source>
</evidence>
<evidence type="ECO:0000313" key="1">
    <source>
        <dbReference type="EMBL" id="VDO72338.1"/>
    </source>
</evidence>
<keyword evidence="2" id="KW-1185">Reference proteome</keyword>